<accession>A0A4P9WEN1</accession>
<keyword evidence="3" id="KW-1185">Reference proteome</keyword>
<feature type="compositionally biased region" description="Basic and acidic residues" evidence="1">
    <location>
        <begin position="216"/>
        <end position="225"/>
    </location>
</feature>
<gene>
    <name evidence="2" type="ORF">BDK51DRAFT_41860</name>
</gene>
<protein>
    <submittedName>
        <fullName evidence="2">Uncharacterized protein</fullName>
    </submittedName>
</protein>
<dbReference type="EMBL" id="KZ995649">
    <property type="protein sequence ID" value="RKO90245.1"/>
    <property type="molecule type" value="Genomic_DNA"/>
</dbReference>
<dbReference type="Proteomes" id="UP000269721">
    <property type="component" value="Unassembled WGS sequence"/>
</dbReference>
<feature type="region of interest" description="Disordered" evidence="1">
    <location>
        <begin position="214"/>
        <end position="241"/>
    </location>
</feature>
<organism evidence="2 3">
    <name type="scientific">Blyttiomyces helicus</name>
    <dbReference type="NCBI Taxonomy" id="388810"/>
    <lineage>
        <taxon>Eukaryota</taxon>
        <taxon>Fungi</taxon>
        <taxon>Fungi incertae sedis</taxon>
        <taxon>Chytridiomycota</taxon>
        <taxon>Chytridiomycota incertae sedis</taxon>
        <taxon>Chytridiomycetes</taxon>
        <taxon>Chytridiomycetes incertae sedis</taxon>
        <taxon>Blyttiomyces</taxon>
    </lineage>
</organism>
<reference evidence="3" key="1">
    <citation type="journal article" date="2018" name="Nat. Microbiol.">
        <title>Leveraging single-cell genomics to expand the fungal tree of life.</title>
        <authorList>
            <person name="Ahrendt S.R."/>
            <person name="Quandt C.A."/>
            <person name="Ciobanu D."/>
            <person name="Clum A."/>
            <person name="Salamov A."/>
            <person name="Andreopoulos B."/>
            <person name="Cheng J.F."/>
            <person name="Woyke T."/>
            <person name="Pelin A."/>
            <person name="Henrissat B."/>
            <person name="Reynolds N.K."/>
            <person name="Benny G.L."/>
            <person name="Smith M.E."/>
            <person name="James T.Y."/>
            <person name="Grigoriev I.V."/>
        </authorList>
    </citation>
    <scope>NUCLEOTIDE SEQUENCE [LARGE SCALE GENOMIC DNA]</scope>
</reference>
<evidence type="ECO:0000256" key="1">
    <source>
        <dbReference type="SAM" id="MobiDB-lite"/>
    </source>
</evidence>
<name>A0A4P9WEN1_9FUNG</name>
<evidence type="ECO:0000313" key="2">
    <source>
        <dbReference type="EMBL" id="RKO90245.1"/>
    </source>
</evidence>
<dbReference type="AlphaFoldDB" id="A0A4P9WEN1"/>
<sequence length="354" mass="37720">MTQVEEAVQRSKKRSCQGRCGSPVPPGTENRDQPNSEFPPAPDALVSGLPADTQSINNHLSSFDAESGGSGVELGAKLKHIQRLLDSPVRPSVREAAGSSIPAHAAAYRIPSLSIPLTHSPPESTWLSRILSIVKTRPRALGPASLAAVPPFASAGVRDGGCAAANGPDGSQQHLASPGYIPTRVVLTVALVGLCVFFAYQLLDWAPPGSLPAYDPNRKDPDSRPPCELGEAKSTAPQWVGRDWEARHSSELRSGRRSLQSSATFGSRSLWKHRQARLFNCGQKALSRLHGSILMKPVFFLTPGRLPMLYSIPVDAGISRPGGTLGGPPPRESSFKTTTNQLLLSPRQMSPCPG</sequence>
<proteinExistence type="predicted"/>
<feature type="region of interest" description="Disordered" evidence="1">
    <location>
        <begin position="1"/>
        <end position="69"/>
    </location>
</feature>
<feature type="region of interest" description="Disordered" evidence="1">
    <location>
        <begin position="321"/>
        <end position="354"/>
    </location>
</feature>
<evidence type="ECO:0000313" key="3">
    <source>
        <dbReference type="Proteomes" id="UP000269721"/>
    </source>
</evidence>
<feature type="compositionally biased region" description="Polar residues" evidence="1">
    <location>
        <begin position="52"/>
        <end position="61"/>
    </location>
</feature>